<dbReference type="InterPro" id="IPR036259">
    <property type="entry name" value="MFS_trans_sf"/>
</dbReference>
<accession>A0A2P4TBV9</accession>
<dbReference type="EMBL" id="PPHD01002807">
    <property type="protein sequence ID" value="POI33844.1"/>
    <property type="molecule type" value="Genomic_DNA"/>
</dbReference>
<dbReference type="Gene3D" id="1.20.1250.20">
    <property type="entry name" value="MFS general substrate transporter like domains"/>
    <property type="match status" value="3"/>
</dbReference>
<keyword evidence="6 10" id="KW-1133">Transmembrane helix</keyword>
<feature type="transmembrane region" description="Helical" evidence="10">
    <location>
        <begin position="128"/>
        <end position="149"/>
    </location>
</feature>
<dbReference type="OrthoDB" id="3639251at2759"/>
<keyword evidence="13" id="KW-1185">Reference proteome</keyword>
<name>A0A2P4TBV9_BAMTH</name>
<evidence type="ECO:0000256" key="8">
    <source>
        <dbReference type="ARBA" id="ARBA00041091"/>
    </source>
</evidence>
<dbReference type="PIRSF" id="PIRSF002808">
    <property type="entry name" value="Hexose_phosphate_transp"/>
    <property type="match status" value="1"/>
</dbReference>
<reference evidence="12 13" key="1">
    <citation type="submission" date="2018-01" db="EMBL/GenBank/DDBJ databases">
        <title>Comparison of the Chinese Bamboo Partridge and Red Junglefowl genome sequences highlights the importance of demography in genome evolution.</title>
        <authorList>
            <person name="Tiley G.P."/>
            <person name="Kimball R.T."/>
            <person name="Braun E.L."/>
            <person name="Burleigh J.G."/>
        </authorList>
    </citation>
    <scope>NUCLEOTIDE SEQUENCE [LARGE SCALE GENOMIC DNA]</scope>
    <source>
        <strain evidence="12">RTK389</strain>
        <tissue evidence="12">Blood</tissue>
    </source>
</reference>
<feature type="transmembrane region" description="Helical" evidence="10">
    <location>
        <begin position="62"/>
        <end position="87"/>
    </location>
</feature>
<organism evidence="12 13">
    <name type="scientific">Bambusicola thoracicus</name>
    <name type="common">Chinese bamboo-partridge</name>
    <name type="synonym">Perdix thoracica</name>
    <dbReference type="NCBI Taxonomy" id="9083"/>
    <lineage>
        <taxon>Eukaryota</taxon>
        <taxon>Metazoa</taxon>
        <taxon>Chordata</taxon>
        <taxon>Craniata</taxon>
        <taxon>Vertebrata</taxon>
        <taxon>Euteleostomi</taxon>
        <taxon>Archelosauria</taxon>
        <taxon>Archosauria</taxon>
        <taxon>Dinosauria</taxon>
        <taxon>Saurischia</taxon>
        <taxon>Theropoda</taxon>
        <taxon>Coelurosauria</taxon>
        <taxon>Aves</taxon>
        <taxon>Neognathae</taxon>
        <taxon>Galloanserae</taxon>
        <taxon>Galliformes</taxon>
        <taxon>Phasianidae</taxon>
        <taxon>Perdicinae</taxon>
        <taxon>Bambusicola</taxon>
    </lineage>
</organism>
<dbReference type="InterPro" id="IPR000849">
    <property type="entry name" value="Sugar_P_transporter"/>
</dbReference>
<dbReference type="Pfam" id="PF07690">
    <property type="entry name" value="MFS_1"/>
    <property type="match status" value="1"/>
</dbReference>
<comment type="similarity">
    <text evidence="2">Belongs to the major facilitator superfamily. Organophosphate:Pi antiporter (OPA) (TC 2.A.1.4) family.</text>
</comment>
<evidence type="ECO:0000256" key="3">
    <source>
        <dbReference type="ARBA" id="ARBA00022448"/>
    </source>
</evidence>
<evidence type="ECO:0000256" key="9">
    <source>
        <dbReference type="ARBA" id="ARBA00042039"/>
    </source>
</evidence>
<evidence type="ECO:0000259" key="11">
    <source>
        <dbReference type="PROSITE" id="PS50850"/>
    </source>
</evidence>
<sequence>MTGSHFVDLFVVVFCSQGLFVSGIVGDRLNLRWVLSFGMCSSALVVFFFGTLTEWLHFYNKWFYCCLWVVNGLLQSTGWPCVVAVMGNWFGKAGRGFVFGLWSACASVGNILGAFLASCVLKYGYEYAFLVTASVQFAGGVIVFCGLLTSPKEVGLPELGADEEGSVEEDANRPLMGDDDADDDEGNYSIQAADTDSQPKAISFFQACCLPGVVLYSLAYACLKLVNYSFFFWLPFYLSNNFGWKEAEADQLSIWYDVGGIIGSPNSKPINAVIMAITGFFIGGPSNMISSAISADLGRQDLVRGSSEALATVTGIVDGTGSIGAAVGQTSSTILFISPLIVREIRLLLHERRLRMLAE</sequence>
<comment type="caution">
    <text evidence="12">The sequence shown here is derived from an EMBL/GenBank/DDBJ whole genome shotgun (WGS) entry which is preliminary data.</text>
</comment>
<feature type="transmembrane region" description="Helical" evidence="10">
    <location>
        <begin position="7"/>
        <end position="25"/>
    </location>
</feature>
<dbReference type="InterPro" id="IPR011701">
    <property type="entry name" value="MFS"/>
</dbReference>
<evidence type="ECO:0000256" key="2">
    <source>
        <dbReference type="ARBA" id="ARBA00009598"/>
    </source>
</evidence>
<dbReference type="GO" id="GO:0005789">
    <property type="term" value="C:endoplasmic reticulum membrane"/>
    <property type="evidence" value="ECO:0007669"/>
    <property type="project" value="TreeGrafter"/>
</dbReference>
<dbReference type="SUPFAM" id="SSF103473">
    <property type="entry name" value="MFS general substrate transporter"/>
    <property type="match status" value="1"/>
</dbReference>
<gene>
    <name evidence="12" type="ORF">CIB84_002404</name>
</gene>
<dbReference type="PANTHER" id="PTHR43184:SF12">
    <property type="entry name" value="SUGAR PHOSPHATE EXCHANGER 3"/>
    <property type="match status" value="1"/>
</dbReference>
<dbReference type="InterPro" id="IPR020846">
    <property type="entry name" value="MFS_dom"/>
</dbReference>
<evidence type="ECO:0000256" key="6">
    <source>
        <dbReference type="ARBA" id="ARBA00022989"/>
    </source>
</evidence>
<feature type="transmembrane region" description="Helical" evidence="10">
    <location>
        <begin position="99"/>
        <end position="121"/>
    </location>
</feature>
<evidence type="ECO:0000313" key="12">
    <source>
        <dbReference type="EMBL" id="POI33844.1"/>
    </source>
</evidence>
<keyword evidence="5 10" id="KW-0812">Transmembrane</keyword>
<dbReference type="PROSITE" id="PS50850">
    <property type="entry name" value="MFS"/>
    <property type="match status" value="1"/>
</dbReference>
<evidence type="ECO:0000256" key="1">
    <source>
        <dbReference type="ARBA" id="ARBA00004141"/>
    </source>
</evidence>
<keyword evidence="3" id="KW-0813">Transport</keyword>
<dbReference type="PANTHER" id="PTHR43184">
    <property type="entry name" value="MAJOR FACILITATOR SUPERFAMILY TRANSPORTER 16, ISOFORM B"/>
    <property type="match status" value="1"/>
</dbReference>
<evidence type="ECO:0000313" key="13">
    <source>
        <dbReference type="Proteomes" id="UP000237246"/>
    </source>
</evidence>
<dbReference type="AlphaFoldDB" id="A0A2P4TBV9"/>
<keyword evidence="4" id="KW-0762">Sugar transport</keyword>
<feature type="domain" description="Major facilitator superfamily (MFS) profile" evidence="11">
    <location>
        <begin position="1"/>
        <end position="151"/>
    </location>
</feature>
<evidence type="ECO:0000256" key="10">
    <source>
        <dbReference type="SAM" id="Phobius"/>
    </source>
</evidence>
<protein>
    <recommendedName>
        <fullName evidence="8">Sugar phosphate exchanger 3</fullName>
    </recommendedName>
    <alternativeName>
        <fullName evidence="9">Solute carrier family 37 member 3</fullName>
    </alternativeName>
</protein>
<evidence type="ECO:0000256" key="5">
    <source>
        <dbReference type="ARBA" id="ARBA00022692"/>
    </source>
</evidence>
<evidence type="ECO:0000256" key="7">
    <source>
        <dbReference type="ARBA" id="ARBA00023136"/>
    </source>
</evidence>
<dbReference type="Proteomes" id="UP000237246">
    <property type="component" value="Unassembled WGS sequence"/>
</dbReference>
<dbReference type="GO" id="GO:0022857">
    <property type="term" value="F:transmembrane transporter activity"/>
    <property type="evidence" value="ECO:0007669"/>
    <property type="project" value="InterPro"/>
</dbReference>
<feature type="transmembrane region" description="Helical" evidence="10">
    <location>
        <begin position="204"/>
        <end position="223"/>
    </location>
</feature>
<proteinExistence type="inferred from homology"/>
<evidence type="ECO:0000256" key="4">
    <source>
        <dbReference type="ARBA" id="ARBA00022597"/>
    </source>
</evidence>
<keyword evidence="7 10" id="KW-0472">Membrane</keyword>
<feature type="transmembrane region" description="Helical" evidence="10">
    <location>
        <begin position="31"/>
        <end position="50"/>
    </location>
</feature>
<comment type="subcellular location">
    <subcellularLocation>
        <location evidence="1">Membrane</location>
        <topology evidence="1">Multi-pass membrane protein</topology>
    </subcellularLocation>
</comment>